<protein>
    <submittedName>
        <fullName evidence="1">Uncharacterized protein</fullName>
    </submittedName>
</protein>
<proteinExistence type="predicted"/>
<evidence type="ECO:0000313" key="2">
    <source>
        <dbReference type="Proteomes" id="UP000299102"/>
    </source>
</evidence>
<gene>
    <name evidence="1" type="ORF">EVAR_28507_1</name>
</gene>
<dbReference type="Proteomes" id="UP000299102">
    <property type="component" value="Unassembled WGS sequence"/>
</dbReference>
<organism evidence="1 2">
    <name type="scientific">Eumeta variegata</name>
    <name type="common">Bagworm moth</name>
    <name type="synonym">Eumeta japonica</name>
    <dbReference type="NCBI Taxonomy" id="151549"/>
    <lineage>
        <taxon>Eukaryota</taxon>
        <taxon>Metazoa</taxon>
        <taxon>Ecdysozoa</taxon>
        <taxon>Arthropoda</taxon>
        <taxon>Hexapoda</taxon>
        <taxon>Insecta</taxon>
        <taxon>Pterygota</taxon>
        <taxon>Neoptera</taxon>
        <taxon>Endopterygota</taxon>
        <taxon>Lepidoptera</taxon>
        <taxon>Glossata</taxon>
        <taxon>Ditrysia</taxon>
        <taxon>Tineoidea</taxon>
        <taxon>Psychidae</taxon>
        <taxon>Oiketicinae</taxon>
        <taxon>Eumeta</taxon>
    </lineage>
</organism>
<dbReference type="AlphaFoldDB" id="A0A4C1WSQ5"/>
<evidence type="ECO:0000313" key="1">
    <source>
        <dbReference type="EMBL" id="GBP53165.1"/>
    </source>
</evidence>
<reference evidence="1 2" key="1">
    <citation type="journal article" date="2019" name="Commun. Biol.">
        <title>The bagworm genome reveals a unique fibroin gene that provides high tensile strength.</title>
        <authorList>
            <person name="Kono N."/>
            <person name="Nakamura H."/>
            <person name="Ohtoshi R."/>
            <person name="Tomita M."/>
            <person name="Numata K."/>
            <person name="Arakawa K."/>
        </authorList>
    </citation>
    <scope>NUCLEOTIDE SEQUENCE [LARGE SCALE GENOMIC DNA]</scope>
</reference>
<keyword evidence="2" id="KW-1185">Reference proteome</keyword>
<name>A0A4C1WSQ5_EUMVA</name>
<sequence length="88" mass="9862">MLPEKDGPIERLLSRASLVLGPRVLSISRPDEIMSTHQSWYTPHAHLKSVRVLASKCRYRAARPTPSVRYFLFAQRLSPVMGNGSGDT</sequence>
<comment type="caution">
    <text evidence="1">The sequence shown here is derived from an EMBL/GenBank/DDBJ whole genome shotgun (WGS) entry which is preliminary data.</text>
</comment>
<dbReference type="EMBL" id="BGZK01000617">
    <property type="protein sequence ID" value="GBP53165.1"/>
    <property type="molecule type" value="Genomic_DNA"/>
</dbReference>
<accession>A0A4C1WSQ5</accession>